<reference evidence="4 5" key="1">
    <citation type="submission" date="2014-06" db="EMBL/GenBank/DDBJ databases">
        <authorList>
            <person name="Swart Estienne"/>
        </authorList>
    </citation>
    <scope>NUCLEOTIDE SEQUENCE [LARGE SCALE GENOMIC DNA]</scope>
    <source>
        <strain evidence="4 5">130c</strain>
    </source>
</reference>
<dbReference type="Proteomes" id="UP000039865">
    <property type="component" value="Unassembled WGS sequence"/>
</dbReference>
<accession>A0A078AJD5</accession>
<evidence type="ECO:0000256" key="2">
    <source>
        <dbReference type="SAM" id="Phobius"/>
    </source>
</evidence>
<name>A0A078AJD5_STYLE</name>
<feature type="compositionally biased region" description="Basic and acidic residues" evidence="1">
    <location>
        <begin position="1364"/>
        <end position="1373"/>
    </location>
</feature>
<evidence type="ECO:0000256" key="1">
    <source>
        <dbReference type="SAM" id="MobiDB-lite"/>
    </source>
</evidence>
<evidence type="ECO:0000313" key="4">
    <source>
        <dbReference type="EMBL" id="CDW82001.1"/>
    </source>
</evidence>
<feature type="chain" id="PRO_5001729545" description="TRP C-terminal domain-containing protein" evidence="3">
    <location>
        <begin position="24"/>
        <end position="1373"/>
    </location>
</feature>
<feature type="transmembrane region" description="Helical" evidence="2">
    <location>
        <begin position="1098"/>
        <end position="1119"/>
    </location>
</feature>
<gene>
    <name evidence="4" type="primary">Contig5125.g5491</name>
    <name evidence="4" type="ORF">STYLEM_11026</name>
</gene>
<evidence type="ECO:0000256" key="3">
    <source>
        <dbReference type="SAM" id="SignalP"/>
    </source>
</evidence>
<feature type="compositionally biased region" description="Polar residues" evidence="1">
    <location>
        <begin position="1259"/>
        <end position="1284"/>
    </location>
</feature>
<dbReference type="OMA" id="CICICIX"/>
<feature type="transmembrane region" description="Helical" evidence="2">
    <location>
        <begin position="1012"/>
        <end position="1033"/>
    </location>
</feature>
<feature type="transmembrane region" description="Helical" evidence="2">
    <location>
        <begin position="1186"/>
        <end position="1211"/>
    </location>
</feature>
<keyword evidence="2" id="KW-0472">Membrane</keyword>
<feature type="transmembrane region" description="Helical" evidence="2">
    <location>
        <begin position="869"/>
        <end position="889"/>
    </location>
</feature>
<keyword evidence="3" id="KW-0732">Signal</keyword>
<keyword evidence="5" id="KW-1185">Reference proteome</keyword>
<feature type="transmembrane region" description="Helical" evidence="2">
    <location>
        <begin position="1045"/>
        <end position="1068"/>
    </location>
</feature>
<feature type="transmembrane region" description="Helical" evidence="2">
    <location>
        <begin position="965"/>
        <end position="991"/>
    </location>
</feature>
<feature type="signal peptide" evidence="3">
    <location>
        <begin position="1"/>
        <end position="23"/>
    </location>
</feature>
<evidence type="ECO:0000313" key="5">
    <source>
        <dbReference type="Proteomes" id="UP000039865"/>
    </source>
</evidence>
<proteinExistence type="predicted"/>
<feature type="transmembrane region" description="Helical" evidence="2">
    <location>
        <begin position="1156"/>
        <end position="1174"/>
    </location>
</feature>
<feature type="region of interest" description="Disordered" evidence="1">
    <location>
        <begin position="1226"/>
        <end position="1373"/>
    </location>
</feature>
<dbReference type="InParanoid" id="A0A078AJD5"/>
<organism evidence="4 5">
    <name type="scientific">Stylonychia lemnae</name>
    <name type="common">Ciliate</name>
    <dbReference type="NCBI Taxonomy" id="5949"/>
    <lineage>
        <taxon>Eukaryota</taxon>
        <taxon>Sar</taxon>
        <taxon>Alveolata</taxon>
        <taxon>Ciliophora</taxon>
        <taxon>Intramacronucleata</taxon>
        <taxon>Spirotrichea</taxon>
        <taxon>Stichotrichia</taxon>
        <taxon>Sporadotrichida</taxon>
        <taxon>Oxytrichidae</taxon>
        <taxon>Stylonychinae</taxon>
        <taxon>Stylonychia</taxon>
    </lineage>
</organism>
<evidence type="ECO:0008006" key="6">
    <source>
        <dbReference type="Google" id="ProtNLM"/>
    </source>
</evidence>
<feature type="transmembrane region" description="Helical" evidence="2">
    <location>
        <begin position="1125"/>
        <end position="1144"/>
    </location>
</feature>
<sequence>MRIPTTVALMLLHFGLLTQTANALTSAICNYKMFPVFAGGSKDEFVNAVEIDRSQKYILVGGKTQSSNFAPAENDHGYVYALDMNGNWMWGNFFYNVSYAVADVNGIHMSSQNTYVNVIGQANSKPIVMTLSKTDGQIKQFLTLEPVAAQQSVPTYYMYSSVYFDEKDSLDSNSYMYVAFGMGTNYDMHIVRILNKNLGETLQIDWHIRFTRPSNAITTSMNIPRYLLQDKNDAGYFYITGMYNNIGSVTKFQKRDASLIYRVFFKKSTDPEPTTNGLTDITAQVMTSNGQMIGCGKHSTGLQAGFFRMESDGKVKYFSSITTVGVQILCNGITYDESLGVATLLLSSMAVGLKTSLNTDSATLDAFLYQINDAGSLSKAKHITFSKGSEKISTVLETNLLHKLDDYYIWAGTTIGFYTDYQSSKFTNSKTNSFVMRYLYDTTTTQRCIKDQDVTLTSTIKGYFKEQTPTDWTTFVSQQTVTSNGVLNKLSKWLAVYKSPYSGAFELLDTQYVPRPCASSTVNITQMDYFYGQRQKQYDLIKSGVQNVLSKMTPEQEFVFQNGTAAKLFAWLGTNTIANKTIVYVQTNDEALVGTQRLVIRGCDSLNNLHEINYYINVSSNSAPEFDTDIQTQWNLNLNDNITYKLPPFSDPEGNDVGEVYINAMENQDFPKFVKYINSSQTIIMNPTSRLFNGRTYYFSVVLKEKNSDFMMNTYYMTIKMSGDPIDEANEMENATKIQMTIPYLNYHSEGVFKFSHPVDMKFVQNNFAKVFKVYINNTEKKREELRSIEYTWIPGSNTTFNFTARFQEPYMYGLLNKRNDLLIFECLNQSLIILNASGEILASSIASKRIDMQFDFRDEKMQFMRNTSIALYYVMIAIVVVQFFILFFKNVGFLPLWTLIEYMQLIAFMPLYNFKLIPYLYDLFKPFLISHLILFDNSILYQEMNDDYFNINYEYYWLPISKLIQSLMNICILALVVGIANVIIYVLSLSMKESKWGQFIQSRLGQFKFNAYLRLYMLAYFDLTFFSIMKIIEGNNQTPMRQVALFFSYAFFVVSIVAPVFFLALLLTRFRILSETAGKAKFNSLILKIDKASRWRIIHVGFFFGRRLLTAMLLTLPIDNQYIFLQYIFILVSSHAYILYMVATKPYQTPLMNGYILANETFYSALIILIFIFSDATPQLHIKVVAGIALIVSIFLLVLANLIFIGYTVWRGKEKLKEDIKKAKQDRIEQEEKERQEEEERKAKKKKEEEEFSKLPDETNNVSQSQDINNTTHQGNTTISELNLNKKKGKVQKKKVEDAVEEISQPTTKGPLGKKSNYTNSKDPSSDEKFNRTGSAESDPKKKAKGKGQSSDDKVSRDSASQDSERGRRIIQ</sequence>
<protein>
    <recommendedName>
        <fullName evidence="6">TRP C-terminal domain-containing protein</fullName>
    </recommendedName>
</protein>
<keyword evidence="2" id="KW-1133">Transmembrane helix</keyword>
<keyword evidence="2" id="KW-0812">Transmembrane</keyword>
<feature type="transmembrane region" description="Helical" evidence="2">
    <location>
        <begin position="895"/>
        <end position="915"/>
    </location>
</feature>
<feature type="compositionally biased region" description="Basic and acidic residues" evidence="1">
    <location>
        <begin position="1226"/>
        <end position="1258"/>
    </location>
</feature>
<dbReference type="EMBL" id="CCKQ01010485">
    <property type="protein sequence ID" value="CDW82001.1"/>
    <property type="molecule type" value="Genomic_DNA"/>
</dbReference>